<proteinExistence type="predicted"/>
<dbReference type="Proteomes" id="UP001604277">
    <property type="component" value="Unassembled WGS sequence"/>
</dbReference>
<sequence>MSTPPRREEQPIQQEAFLCSLRKKKEIRPMKKKRKFMLLSEIYARTKEIKQHSISSPVCSEKVGSPILNIFFYENPTLSPPIEPPVDQIPHTPDCPSASWDSSCFPDTRSQSVEIRVEELLQSQSSSEELTQEC</sequence>
<reference evidence="2" key="1">
    <citation type="submission" date="2024-07" db="EMBL/GenBank/DDBJ databases">
        <title>Two chromosome-level genome assemblies of Korean endemic species Abeliophyllum distichum and Forsythia ovata (Oleaceae).</title>
        <authorList>
            <person name="Jang H."/>
        </authorList>
    </citation>
    <scope>NUCLEOTIDE SEQUENCE [LARGE SCALE GENOMIC DNA]</scope>
</reference>
<gene>
    <name evidence="1" type="ORF">Fot_56482</name>
</gene>
<accession>A0ABD1NZR8</accession>
<evidence type="ECO:0000313" key="1">
    <source>
        <dbReference type="EMBL" id="KAL2457071.1"/>
    </source>
</evidence>
<comment type="caution">
    <text evidence="1">The sequence shown here is derived from an EMBL/GenBank/DDBJ whole genome shotgun (WGS) entry which is preliminary data.</text>
</comment>
<organism evidence="1 2">
    <name type="scientific">Forsythia ovata</name>
    <dbReference type="NCBI Taxonomy" id="205694"/>
    <lineage>
        <taxon>Eukaryota</taxon>
        <taxon>Viridiplantae</taxon>
        <taxon>Streptophyta</taxon>
        <taxon>Embryophyta</taxon>
        <taxon>Tracheophyta</taxon>
        <taxon>Spermatophyta</taxon>
        <taxon>Magnoliopsida</taxon>
        <taxon>eudicotyledons</taxon>
        <taxon>Gunneridae</taxon>
        <taxon>Pentapetalae</taxon>
        <taxon>asterids</taxon>
        <taxon>lamiids</taxon>
        <taxon>Lamiales</taxon>
        <taxon>Oleaceae</taxon>
        <taxon>Forsythieae</taxon>
        <taxon>Forsythia</taxon>
    </lineage>
</organism>
<keyword evidence="2" id="KW-1185">Reference proteome</keyword>
<dbReference type="AlphaFoldDB" id="A0ABD1NZR8"/>
<evidence type="ECO:0000313" key="2">
    <source>
        <dbReference type="Proteomes" id="UP001604277"/>
    </source>
</evidence>
<protein>
    <submittedName>
        <fullName evidence="1">Uncharacterized protein</fullName>
    </submittedName>
</protein>
<name>A0ABD1NZR8_9LAMI</name>
<dbReference type="EMBL" id="JBFOLJ010000045">
    <property type="protein sequence ID" value="KAL2457071.1"/>
    <property type="molecule type" value="Genomic_DNA"/>
</dbReference>